<dbReference type="RefSeq" id="XP_018985538.1">
    <property type="nucleotide sequence ID" value="XM_019128686.1"/>
</dbReference>
<evidence type="ECO:0000313" key="4">
    <source>
        <dbReference type="Proteomes" id="UP000094336"/>
    </source>
</evidence>
<sequence length="311" mass="35973">MNPYSEKTIPLRNPGCHSARRNTETSPTDEAECVGYIDDAYRILTCPWYYAIAAIVSITFIQITQLVYYIESGTFQEVYSPDYLKDIAQGAVTILVIWRFCYNVEFSFNFEYLLATVQTLFCLLLVFVIRERDLFIRCITIAQVLCPLLSFILTVGKAKFDQHYFVCLNNSMLPILLSHSMFYLNYSFDGYFYKNTFLNRLPLIYFVSVVAMKLIYLNEYLAAELTSDGIRLDEYDALFDSSIQSPASDPRLSICDPFAYDIYPSLEIPMNHIHTQKPLLRQLDKNTLPILFFGYVMLLDFVMIILKIGCS</sequence>
<feature type="transmembrane region" description="Helical" evidence="2">
    <location>
        <begin position="134"/>
        <end position="156"/>
    </location>
</feature>
<keyword evidence="2" id="KW-0472">Membrane</keyword>
<proteinExistence type="predicted"/>
<dbReference type="EMBL" id="KV454430">
    <property type="protein sequence ID" value="ODQ80210.1"/>
    <property type="molecule type" value="Genomic_DNA"/>
</dbReference>
<name>A0A1E3QRD6_9ASCO</name>
<feature type="region of interest" description="Disordered" evidence="1">
    <location>
        <begin position="1"/>
        <end position="25"/>
    </location>
</feature>
<dbReference type="AlphaFoldDB" id="A0A1E3QRD6"/>
<organism evidence="3 4">
    <name type="scientific">Babjeviella inositovora NRRL Y-12698</name>
    <dbReference type="NCBI Taxonomy" id="984486"/>
    <lineage>
        <taxon>Eukaryota</taxon>
        <taxon>Fungi</taxon>
        <taxon>Dikarya</taxon>
        <taxon>Ascomycota</taxon>
        <taxon>Saccharomycotina</taxon>
        <taxon>Pichiomycetes</taxon>
        <taxon>Serinales incertae sedis</taxon>
        <taxon>Babjeviella</taxon>
    </lineage>
</organism>
<keyword evidence="4" id="KW-1185">Reference proteome</keyword>
<reference evidence="4" key="1">
    <citation type="submission" date="2016-05" db="EMBL/GenBank/DDBJ databases">
        <title>Comparative genomics of biotechnologically important yeasts.</title>
        <authorList>
            <consortium name="DOE Joint Genome Institute"/>
            <person name="Riley R."/>
            <person name="Haridas S."/>
            <person name="Wolfe K.H."/>
            <person name="Lopes M.R."/>
            <person name="Hittinger C.T."/>
            <person name="Goker M."/>
            <person name="Salamov A."/>
            <person name="Wisecaver J."/>
            <person name="Long T.M."/>
            <person name="Aerts A.L."/>
            <person name="Barry K."/>
            <person name="Choi C."/>
            <person name="Clum A."/>
            <person name="Coughlan A.Y."/>
            <person name="Deshpande S."/>
            <person name="Douglass A.P."/>
            <person name="Hanson S.J."/>
            <person name="Klenk H.-P."/>
            <person name="Labutti K."/>
            <person name="Lapidus A."/>
            <person name="Lindquist E."/>
            <person name="Lipzen A."/>
            <person name="Meier-Kolthoff J.P."/>
            <person name="Ohm R.A."/>
            <person name="Otillar R.P."/>
            <person name="Pangilinan J."/>
            <person name="Peng Y."/>
            <person name="Rokas A."/>
            <person name="Rosa C.A."/>
            <person name="Scheuner C."/>
            <person name="Sibirny A.A."/>
            <person name="Slot J.C."/>
            <person name="Stielow J.B."/>
            <person name="Sun H."/>
            <person name="Kurtzman C.P."/>
            <person name="Blackwell M."/>
            <person name="Grigoriev I.V."/>
            <person name="Jeffries T.W."/>
        </authorList>
    </citation>
    <scope>NUCLEOTIDE SEQUENCE [LARGE SCALE GENOMIC DNA]</scope>
    <source>
        <strain evidence="4">NRRL Y-12698</strain>
    </source>
</reference>
<feature type="transmembrane region" description="Helical" evidence="2">
    <location>
        <begin position="48"/>
        <end position="71"/>
    </location>
</feature>
<gene>
    <name evidence="3" type="ORF">BABINDRAFT_161180</name>
</gene>
<feature type="transmembrane region" description="Helical" evidence="2">
    <location>
        <begin position="162"/>
        <end position="185"/>
    </location>
</feature>
<evidence type="ECO:0000256" key="1">
    <source>
        <dbReference type="SAM" id="MobiDB-lite"/>
    </source>
</evidence>
<feature type="transmembrane region" description="Helical" evidence="2">
    <location>
        <begin position="112"/>
        <end position="129"/>
    </location>
</feature>
<evidence type="ECO:0000256" key="2">
    <source>
        <dbReference type="SAM" id="Phobius"/>
    </source>
</evidence>
<dbReference type="Proteomes" id="UP000094336">
    <property type="component" value="Unassembled WGS sequence"/>
</dbReference>
<protein>
    <submittedName>
        <fullName evidence="3">Uncharacterized protein</fullName>
    </submittedName>
</protein>
<accession>A0A1E3QRD6</accession>
<feature type="transmembrane region" description="Helical" evidence="2">
    <location>
        <begin position="197"/>
        <end position="216"/>
    </location>
</feature>
<keyword evidence="2" id="KW-0812">Transmembrane</keyword>
<keyword evidence="2" id="KW-1133">Transmembrane helix</keyword>
<feature type="transmembrane region" description="Helical" evidence="2">
    <location>
        <begin position="288"/>
        <end position="306"/>
    </location>
</feature>
<evidence type="ECO:0000313" key="3">
    <source>
        <dbReference type="EMBL" id="ODQ80210.1"/>
    </source>
</evidence>
<dbReference type="GeneID" id="30146539"/>